<reference evidence="5 6" key="1">
    <citation type="submission" date="2022-11" db="EMBL/GenBank/DDBJ databases">
        <title>Mycobacterium sp. nov.</title>
        <authorList>
            <person name="Papic B."/>
            <person name="Spicic S."/>
            <person name="Duvnjak S."/>
        </authorList>
    </citation>
    <scope>NUCLEOTIDE SEQUENCE [LARGE SCALE GENOMIC DNA]</scope>
    <source>
        <strain evidence="5 6">CVI_P4</strain>
    </source>
</reference>
<dbReference type="EMBL" id="JAPJDO010000004">
    <property type="protein sequence ID" value="MCX2936376.1"/>
    <property type="molecule type" value="Genomic_DNA"/>
</dbReference>
<organism evidence="5 6">
    <name type="scientific">Mycobacterium pinniadriaticum</name>
    <dbReference type="NCBI Taxonomy" id="2994102"/>
    <lineage>
        <taxon>Bacteria</taxon>
        <taxon>Bacillati</taxon>
        <taxon>Actinomycetota</taxon>
        <taxon>Actinomycetes</taxon>
        <taxon>Mycobacteriales</taxon>
        <taxon>Mycobacteriaceae</taxon>
        <taxon>Mycobacterium</taxon>
    </lineage>
</organism>
<dbReference type="SUPFAM" id="SSF51905">
    <property type="entry name" value="FAD/NAD(P)-binding domain"/>
    <property type="match status" value="1"/>
</dbReference>
<name>A0ABT3SA42_9MYCO</name>
<gene>
    <name evidence="5" type="ORF">ORI27_06685</name>
</gene>
<comment type="subunit">
    <text evidence="2">Interacts with COX5B; this interaction may contribute to localize PYROXD2 to the inner face of the inner mitochondrial membrane.</text>
</comment>
<dbReference type="InterPro" id="IPR002937">
    <property type="entry name" value="Amino_oxidase"/>
</dbReference>
<keyword evidence="6" id="KW-1185">Reference proteome</keyword>
<accession>A0ABT3SA42</accession>
<comment type="function">
    <text evidence="1">Probable oxidoreductase that may play a role as regulator of mitochondrial function.</text>
</comment>
<comment type="caution">
    <text evidence="5">The sequence shown here is derived from an EMBL/GenBank/DDBJ whole genome shotgun (WGS) entry which is preliminary data.</text>
</comment>
<dbReference type="PANTHER" id="PTHR10668">
    <property type="entry name" value="PHYTOENE DEHYDROGENASE"/>
    <property type="match status" value="1"/>
</dbReference>
<dbReference type="RefSeq" id="WP_265995888.1">
    <property type="nucleotide sequence ID" value="NZ_JAPJDN010000004.1"/>
</dbReference>
<dbReference type="Proteomes" id="UP001300745">
    <property type="component" value="Unassembled WGS sequence"/>
</dbReference>
<protein>
    <recommendedName>
        <fullName evidence="3">Pyridine nucleotide-disulfide oxidoreductase domain-containing protein 2</fullName>
    </recommendedName>
</protein>
<proteinExistence type="predicted"/>
<feature type="domain" description="Amine oxidase" evidence="4">
    <location>
        <begin position="15"/>
        <end position="328"/>
    </location>
</feature>
<evidence type="ECO:0000313" key="6">
    <source>
        <dbReference type="Proteomes" id="UP001300745"/>
    </source>
</evidence>
<sequence>MQDFDIVVVGGGHNGLVAANYLADAGYQVAVCESNPAVGGMTATSTAIDAAPQHLINSFSVDAFFWDSFPASADLNLDQYGLRRNEIDPGHLYLHPEGGSIGFWCDPTRTADDIRRFSPADARAYLEFAEMLGCFSDIMLRLARTNPVRPDPSAIGYAARRALSRRRQVSDLLHLPISSVSEIIAERFSHQVVRDALHASSGSTVPNDMSGTGVAFLWLATMHRFTCKRPVGGVQAIPDALARRLQAKQGTVVTNSPVAEIVVNGRRAAGLRLVDGTRIGARKAVVASCDPRTALGTLVPSQVLPAQTISAVENIPVTNLNYGQAKVDLALNGTVTMKRHQDWRRDDLDVRRPSHMIGTEAGMRRLFAKSAAGLLPNAEELSLWPVIPTALDPTQAPPGQDTVYLYCAVVPYAPDGGWDSAKDKFAETVLDAAALYYGGLRDLEIGRQVLTNDDIAKRTHACGGNVAHVDMVLSRSGPLRPARGLGGYTTPVEGLYLGSSGSHPGGGITGGPGYLAARKVIKDLRPRRLVRRPPWSNLF</sequence>
<dbReference type="Gene3D" id="3.50.50.60">
    <property type="entry name" value="FAD/NAD(P)-binding domain"/>
    <property type="match status" value="2"/>
</dbReference>
<evidence type="ECO:0000313" key="5">
    <source>
        <dbReference type="EMBL" id="MCX2936376.1"/>
    </source>
</evidence>
<evidence type="ECO:0000256" key="2">
    <source>
        <dbReference type="ARBA" id="ARBA00038825"/>
    </source>
</evidence>
<dbReference type="PANTHER" id="PTHR10668:SF103">
    <property type="entry name" value="PYRIDINE NUCLEOTIDE-DISULFIDE OXIDOREDUCTASE DOMAIN-CONTAINING PROTEIN 2"/>
    <property type="match status" value="1"/>
</dbReference>
<dbReference type="Pfam" id="PF01593">
    <property type="entry name" value="Amino_oxidase"/>
    <property type="match status" value="1"/>
</dbReference>
<evidence type="ECO:0000256" key="3">
    <source>
        <dbReference type="ARBA" id="ARBA00040298"/>
    </source>
</evidence>
<evidence type="ECO:0000259" key="4">
    <source>
        <dbReference type="Pfam" id="PF01593"/>
    </source>
</evidence>
<evidence type="ECO:0000256" key="1">
    <source>
        <dbReference type="ARBA" id="ARBA00037217"/>
    </source>
</evidence>
<dbReference type="InterPro" id="IPR036188">
    <property type="entry name" value="FAD/NAD-bd_sf"/>
</dbReference>